<gene>
    <name evidence="5" type="ORF">MSPICULIGERA_LOCUS14189</name>
</gene>
<dbReference type="EMBL" id="CATQJA010002641">
    <property type="protein sequence ID" value="CAJ0575887.1"/>
    <property type="molecule type" value="Genomic_DNA"/>
</dbReference>
<dbReference type="InterPro" id="IPR039647">
    <property type="entry name" value="EF_hand_pair_protein_CML-like"/>
</dbReference>
<evidence type="ECO:0000259" key="4">
    <source>
        <dbReference type="PROSITE" id="PS50222"/>
    </source>
</evidence>
<protein>
    <recommendedName>
        <fullName evidence="4">EF-hand domain-containing protein</fullName>
    </recommendedName>
</protein>
<proteinExistence type="predicted"/>
<keyword evidence="3" id="KW-0106">Calcium</keyword>
<dbReference type="FunFam" id="1.10.238.10:FF:000003">
    <property type="entry name" value="Calmodulin A"/>
    <property type="match status" value="1"/>
</dbReference>
<dbReference type="PANTHER" id="PTHR10891">
    <property type="entry name" value="EF-HAND CALCIUM-BINDING DOMAIN CONTAINING PROTEIN"/>
    <property type="match status" value="1"/>
</dbReference>
<comment type="caution">
    <text evidence="5">The sequence shown here is derived from an EMBL/GenBank/DDBJ whole genome shotgun (WGS) entry which is preliminary data.</text>
</comment>
<feature type="domain" description="EF-hand" evidence="4">
    <location>
        <begin position="17"/>
        <end position="52"/>
    </location>
</feature>
<evidence type="ECO:0000313" key="6">
    <source>
        <dbReference type="Proteomes" id="UP001177023"/>
    </source>
</evidence>
<evidence type="ECO:0000256" key="3">
    <source>
        <dbReference type="ARBA" id="ARBA00022837"/>
    </source>
</evidence>
<dbReference type="SUPFAM" id="SSF47473">
    <property type="entry name" value="EF-hand"/>
    <property type="match status" value="1"/>
</dbReference>
<dbReference type="InterPro" id="IPR011992">
    <property type="entry name" value="EF-hand-dom_pair"/>
</dbReference>
<sequence length="157" mass="18348">MIASELPPQLLCQRYVLNDTQLSETFDLLDVDRDGQLSRAEIAALLRTVKVEPTRMELDFIFEEMDTNKTGKINKDEFVRYMRSPPVHRTTLQEMESQFKEFDRDGDGEITYEEMRRILQECSGLDDEKATREMFQATDRNGDGRISFLEFVAMMSE</sequence>
<evidence type="ECO:0000256" key="2">
    <source>
        <dbReference type="ARBA" id="ARBA00022737"/>
    </source>
</evidence>
<dbReference type="Gene3D" id="1.10.238.10">
    <property type="entry name" value="EF-hand"/>
    <property type="match status" value="2"/>
</dbReference>
<feature type="domain" description="EF-hand" evidence="4">
    <location>
        <begin position="90"/>
        <end position="125"/>
    </location>
</feature>
<dbReference type="GO" id="GO:0005509">
    <property type="term" value="F:calcium ion binding"/>
    <property type="evidence" value="ECO:0007669"/>
    <property type="project" value="InterPro"/>
</dbReference>
<dbReference type="PROSITE" id="PS50222">
    <property type="entry name" value="EF_HAND_2"/>
    <property type="match status" value="4"/>
</dbReference>
<reference evidence="5" key="1">
    <citation type="submission" date="2023-06" db="EMBL/GenBank/DDBJ databases">
        <authorList>
            <person name="Delattre M."/>
        </authorList>
    </citation>
    <scope>NUCLEOTIDE SEQUENCE</scope>
    <source>
        <strain evidence="5">AF72</strain>
    </source>
</reference>
<dbReference type="InterPro" id="IPR002048">
    <property type="entry name" value="EF_hand_dom"/>
</dbReference>
<dbReference type="InterPro" id="IPR018247">
    <property type="entry name" value="EF_Hand_1_Ca_BS"/>
</dbReference>
<dbReference type="CDD" id="cd00051">
    <property type="entry name" value="EFh"/>
    <property type="match status" value="3"/>
</dbReference>
<evidence type="ECO:0000313" key="5">
    <source>
        <dbReference type="EMBL" id="CAJ0575887.1"/>
    </source>
</evidence>
<name>A0AA36CWZ5_9BILA</name>
<dbReference type="AlphaFoldDB" id="A0AA36CWZ5"/>
<keyword evidence="1" id="KW-0479">Metal-binding</keyword>
<dbReference type="Pfam" id="PF13499">
    <property type="entry name" value="EF-hand_7"/>
    <property type="match status" value="2"/>
</dbReference>
<evidence type="ECO:0000256" key="1">
    <source>
        <dbReference type="ARBA" id="ARBA00022723"/>
    </source>
</evidence>
<dbReference type="SMART" id="SM00054">
    <property type="entry name" value="EFh"/>
    <property type="match status" value="4"/>
</dbReference>
<keyword evidence="6" id="KW-1185">Reference proteome</keyword>
<keyword evidence="2" id="KW-0677">Repeat</keyword>
<dbReference type="PROSITE" id="PS00018">
    <property type="entry name" value="EF_HAND_1"/>
    <property type="match status" value="4"/>
</dbReference>
<feature type="domain" description="EF-hand" evidence="4">
    <location>
        <begin position="126"/>
        <end position="157"/>
    </location>
</feature>
<feature type="domain" description="EF-hand" evidence="4">
    <location>
        <begin position="53"/>
        <end position="88"/>
    </location>
</feature>
<dbReference type="Proteomes" id="UP001177023">
    <property type="component" value="Unassembled WGS sequence"/>
</dbReference>
<accession>A0AA36CWZ5</accession>
<organism evidence="5 6">
    <name type="scientific">Mesorhabditis spiculigera</name>
    <dbReference type="NCBI Taxonomy" id="96644"/>
    <lineage>
        <taxon>Eukaryota</taxon>
        <taxon>Metazoa</taxon>
        <taxon>Ecdysozoa</taxon>
        <taxon>Nematoda</taxon>
        <taxon>Chromadorea</taxon>
        <taxon>Rhabditida</taxon>
        <taxon>Rhabditina</taxon>
        <taxon>Rhabditomorpha</taxon>
        <taxon>Rhabditoidea</taxon>
        <taxon>Rhabditidae</taxon>
        <taxon>Mesorhabditinae</taxon>
        <taxon>Mesorhabditis</taxon>
    </lineage>
</organism>
<feature type="non-terminal residue" evidence="5">
    <location>
        <position position="157"/>
    </location>
</feature>